<dbReference type="GO" id="GO:1990002">
    <property type="term" value="F:methylglyoxal reductase (NADPH) (acetol producing) activity"/>
    <property type="evidence" value="ECO:0007669"/>
    <property type="project" value="TreeGrafter"/>
</dbReference>
<dbReference type="PANTHER" id="PTHR43633">
    <property type="entry name" value="ALCOHOL DEHYDROGENASE YQHD"/>
    <property type="match status" value="1"/>
</dbReference>
<reference evidence="5" key="1">
    <citation type="submission" date="2019-02" db="EMBL/GenBank/DDBJ databases">
        <title>Draft genome sequence of Dolichospermum planctonicum NIES-80.</title>
        <authorList>
            <person name="Yamaguchi H."/>
            <person name="Suzuki S."/>
            <person name="Kawachi M."/>
        </authorList>
    </citation>
    <scope>NUCLEOTIDE SEQUENCE [LARGE SCALE GENOMIC DNA]</scope>
    <source>
        <strain evidence="5">NIES-80</strain>
    </source>
</reference>
<dbReference type="GO" id="GO:0046872">
    <property type="term" value="F:metal ion binding"/>
    <property type="evidence" value="ECO:0007669"/>
    <property type="project" value="InterPro"/>
</dbReference>
<dbReference type="InterPro" id="IPR056798">
    <property type="entry name" value="ADH_Fe_C"/>
</dbReference>
<dbReference type="EMBL" id="BJCF01000050">
    <property type="protein sequence ID" value="GCL43727.1"/>
    <property type="molecule type" value="Genomic_DNA"/>
</dbReference>
<evidence type="ECO:0000259" key="2">
    <source>
        <dbReference type="Pfam" id="PF00465"/>
    </source>
</evidence>
<dbReference type="InterPro" id="IPR044731">
    <property type="entry name" value="BDH-like"/>
</dbReference>
<sequence>MDIYKKFCHINCISYFSDLIFHKWDVVEYAKKQETDYNTQDQISFLCLTIMENFVFYNPVKILFGKGQIANIGTEIPPDAKILITYGGGSIKANGVYDQVKSALAGRNVFEFGGIEPNPHLETLMQAVELIRKEGIDFLLAVGGGSVADGTKFIAAAVPFIGDPWDILAKGAPVTAALPMGVVLTLPATGSEMNTNAVITKWETQEKLYFASPLVFPKFSVLDPETTFSLPPRQVGNGIVDAFTHVMEQYLTYPVNAPLQDRMAESILKTLISEGPKTLANPTDYDTRANLVWSATMALNGLIAAGVPQDWTTHMIGHELTALHGLDHAQTLAVVLPSTLTIRRDRKWQKLLQYADRVWDLVGGSEEERVNTAISKTRDFFESVGVRTHLSDYGVGLETIPAVIENLEKHGMTALGENKDVNLEVVEQILALCA</sequence>
<feature type="domain" description="Alcohol dehydrogenase iron-type/glycerol dehydrogenase GldA" evidence="2">
    <location>
        <begin position="59"/>
        <end position="224"/>
    </location>
</feature>
<evidence type="ECO:0000259" key="3">
    <source>
        <dbReference type="Pfam" id="PF25137"/>
    </source>
</evidence>
<protein>
    <submittedName>
        <fullName evidence="4">Iron-containing alcohol dehydrogenase</fullName>
    </submittedName>
</protein>
<dbReference type="Pfam" id="PF25137">
    <property type="entry name" value="ADH_Fe_C"/>
    <property type="match status" value="1"/>
</dbReference>
<organism evidence="4 5">
    <name type="scientific">Dolichospermum planctonicum</name>
    <dbReference type="NCBI Taxonomy" id="136072"/>
    <lineage>
        <taxon>Bacteria</taxon>
        <taxon>Bacillati</taxon>
        <taxon>Cyanobacteriota</taxon>
        <taxon>Cyanophyceae</taxon>
        <taxon>Nostocales</taxon>
        <taxon>Aphanizomenonaceae</taxon>
        <taxon>Dolichospermum</taxon>
    </lineage>
</organism>
<name>A0A480AFE1_9CYAN</name>
<comment type="caution">
    <text evidence="4">The sequence shown here is derived from an EMBL/GenBank/DDBJ whole genome shotgun (WGS) entry which is preliminary data.</text>
</comment>
<dbReference type="FunFam" id="3.40.50.1970:FF:000003">
    <property type="entry name" value="Alcohol dehydrogenase, iron-containing"/>
    <property type="match status" value="1"/>
</dbReference>
<dbReference type="AlphaFoldDB" id="A0A480AFE1"/>
<dbReference type="CDD" id="cd08187">
    <property type="entry name" value="BDH"/>
    <property type="match status" value="1"/>
</dbReference>
<dbReference type="GO" id="GO:0008106">
    <property type="term" value="F:alcohol dehydrogenase (NADP+) activity"/>
    <property type="evidence" value="ECO:0007669"/>
    <property type="project" value="TreeGrafter"/>
</dbReference>
<dbReference type="PROSITE" id="PS00060">
    <property type="entry name" value="ADH_IRON_2"/>
    <property type="match status" value="1"/>
</dbReference>
<dbReference type="Proteomes" id="UP000299367">
    <property type="component" value="Unassembled WGS sequence"/>
</dbReference>
<dbReference type="PANTHER" id="PTHR43633:SF1">
    <property type="entry name" value="ALCOHOL DEHYDROGENASE YQHD"/>
    <property type="match status" value="1"/>
</dbReference>
<dbReference type="Gene3D" id="1.20.1090.10">
    <property type="entry name" value="Dehydroquinate synthase-like - alpha domain"/>
    <property type="match status" value="1"/>
</dbReference>
<dbReference type="Pfam" id="PF00465">
    <property type="entry name" value="Fe-ADH"/>
    <property type="match status" value="1"/>
</dbReference>
<evidence type="ECO:0000313" key="4">
    <source>
        <dbReference type="EMBL" id="GCL43727.1"/>
    </source>
</evidence>
<evidence type="ECO:0000256" key="1">
    <source>
        <dbReference type="ARBA" id="ARBA00023002"/>
    </source>
</evidence>
<dbReference type="InterPro" id="IPR001670">
    <property type="entry name" value="ADH_Fe/GldA"/>
</dbReference>
<dbReference type="InterPro" id="IPR018211">
    <property type="entry name" value="ADH_Fe_CS"/>
</dbReference>
<accession>A0A480AFE1</accession>
<dbReference type="GO" id="GO:0005829">
    <property type="term" value="C:cytosol"/>
    <property type="evidence" value="ECO:0007669"/>
    <property type="project" value="TreeGrafter"/>
</dbReference>
<dbReference type="Gene3D" id="3.40.50.1970">
    <property type="match status" value="1"/>
</dbReference>
<dbReference type="SUPFAM" id="SSF56796">
    <property type="entry name" value="Dehydroquinate synthase-like"/>
    <property type="match status" value="1"/>
</dbReference>
<gene>
    <name evidence="4" type="ORF">NIES80_34460</name>
</gene>
<keyword evidence="1" id="KW-0560">Oxidoreductase</keyword>
<dbReference type="GO" id="GO:1990362">
    <property type="term" value="F:butanol dehydrogenase (NAD+) activity"/>
    <property type="evidence" value="ECO:0007669"/>
    <property type="project" value="InterPro"/>
</dbReference>
<evidence type="ECO:0000313" key="5">
    <source>
        <dbReference type="Proteomes" id="UP000299367"/>
    </source>
</evidence>
<proteinExistence type="predicted"/>
<feature type="domain" description="Fe-containing alcohol dehydrogenase-like C-terminal" evidence="3">
    <location>
        <begin position="239"/>
        <end position="429"/>
    </location>
</feature>